<dbReference type="Gene3D" id="3.30.420.10">
    <property type="entry name" value="Ribonuclease H-like superfamily/Ribonuclease H"/>
    <property type="match status" value="1"/>
</dbReference>
<dbReference type="AlphaFoldDB" id="A0A1D1UTV3"/>
<evidence type="ECO:0000313" key="1">
    <source>
        <dbReference type="EMBL" id="GAU92891.1"/>
    </source>
</evidence>
<reference evidence="1 2" key="1">
    <citation type="journal article" date="2016" name="Nat. Commun.">
        <title>Extremotolerant tardigrade genome and improved radiotolerance of human cultured cells by tardigrade-unique protein.</title>
        <authorList>
            <person name="Hashimoto T."/>
            <person name="Horikawa D.D."/>
            <person name="Saito Y."/>
            <person name="Kuwahara H."/>
            <person name="Kozuka-Hata H."/>
            <person name="Shin-I T."/>
            <person name="Minakuchi Y."/>
            <person name="Ohishi K."/>
            <person name="Motoyama A."/>
            <person name="Aizu T."/>
            <person name="Enomoto A."/>
            <person name="Kondo K."/>
            <person name="Tanaka S."/>
            <person name="Hara Y."/>
            <person name="Koshikawa S."/>
            <person name="Sagara H."/>
            <person name="Miura T."/>
            <person name="Yokobori S."/>
            <person name="Miyagawa K."/>
            <person name="Suzuki Y."/>
            <person name="Kubo T."/>
            <person name="Oyama M."/>
            <person name="Kohara Y."/>
            <person name="Fujiyama A."/>
            <person name="Arakawa K."/>
            <person name="Katayama T."/>
            <person name="Toyoda A."/>
            <person name="Kunieda T."/>
        </authorList>
    </citation>
    <scope>NUCLEOTIDE SEQUENCE [LARGE SCALE GENOMIC DNA]</scope>
    <source>
        <strain evidence="1 2">YOKOZUNA-1</strain>
    </source>
</reference>
<dbReference type="OrthoDB" id="10017160at2759"/>
<dbReference type="GO" id="GO:0003676">
    <property type="term" value="F:nucleic acid binding"/>
    <property type="evidence" value="ECO:0007669"/>
    <property type="project" value="InterPro"/>
</dbReference>
<dbReference type="InterPro" id="IPR036397">
    <property type="entry name" value="RNaseH_sf"/>
</dbReference>
<dbReference type="Proteomes" id="UP000186922">
    <property type="component" value="Unassembled WGS sequence"/>
</dbReference>
<proteinExistence type="predicted"/>
<evidence type="ECO:0000313" key="2">
    <source>
        <dbReference type="Proteomes" id="UP000186922"/>
    </source>
</evidence>
<organism evidence="1 2">
    <name type="scientific">Ramazzottius varieornatus</name>
    <name type="common">Water bear</name>
    <name type="synonym">Tardigrade</name>
    <dbReference type="NCBI Taxonomy" id="947166"/>
    <lineage>
        <taxon>Eukaryota</taxon>
        <taxon>Metazoa</taxon>
        <taxon>Ecdysozoa</taxon>
        <taxon>Tardigrada</taxon>
        <taxon>Eutardigrada</taxon>
        <taxon>Parachela</taxon>
        <taxon>Hypsibioidea</taxon>
        <taxon>Ramazzottiidae</taxon>
        <taxon>Ramazzottius</taxon>
    </lineage>
</organism>
<protein>
    <recommendedName>
        <fullName evidence="3">HTH CENPB-type domain-containing protein</fullName>
    </recommendedName>
</protein>
<comment type="caution">
    <text evidence="1">The sequence shown here is derived from an EMBL/GenBank/DDBJ whole genome shotgun (WGS) entry which is preliminary data.</text>
</comment>
<name>A0A1D1UTV3_RAMVA</name>
<keyword evidence="2" id="KW-1185">Reference proteome</keyword>
<evidence type="ECO:0008006" key="3">
    <source>
        <dbReference type="Google" id="ProtNLM"/>
    </source>
</evidence>
<gene>
    <name evidence="1" type="primary">RvY_04912-1</name>
    <name evidence="1" type="synonym">RvY_04912.1</name>
    <name evidence="1" type="ORF">RvY_04912</name>
</gene>
<sequence length="339" mass="38848">MVKEDLPRLYGRAAKEVTVHFDSAKSHAAKYTQNWLKVNHPRFVPEYHWMANSPDLAPLDYAINGILKKYLADRKATTIPGLSKVIQDVCTNFDLRIIRKSLSSWQGRVQKMLDRMGDHKAGTILREGTEVPDRKKSAKECVTVVREIMQAYGKDCLWNADQSGFEYERPGRTLDFVGANHVLALTQSQNSMTHSYRVMTCVSPGVRKFLPVLFITLQEPKGIFGPLVKKSVFKASNLYVTASSSGKMTKELYIEWWEKLPGKRGRKKSQQVLDMKAEVRKRIMKKIESKTIARDSDIKKAADQVSKELNLGRNVSQAWVWKWKKANGITYRIPYHQGW</sequence>
<accession>A0A1D1UTV3</accession>
<dbReference type="EMBL" id="BDGG01000002">
    <property type="protein sequence ID" value="GAU92891.1"/>
    <property type="molecule type" value="Genomic_DNA"/>
</dbReference>